<keyword evidence="2" id="KW-1185">Reference proteome</keyword>
<dbReference type="PIRSF" id="PIRSF022079">
    <property type="entry name" value="UCP022079"/>
    <property type="match status" value="1"/>
</dbReference>
<dbReference type="InterPro" id="IPR014518">
    <property type="entry name" value="UCP022079"/>
</dbReference>
<evidence type="ECO:0000313" key="1">
    <source>
        <dbReference type="EMBL" id="RJX42345.1"/>
    </source>
</evidence>
<comment type="caution">
    <text evidence="1">The sequence shown here is derived from an EMBL/GenBank/DDBJ whole genome shotgun (WGS) entry which is preliminary data.</text>
</comment>
<sequence>MTDDDEPAETFYSEDRWQNWLTRVGEEDLDPESEDFARLYFNLQNDTTIAIAKIITAVEDGHLDEEEALDKLEFINDIVLAEPEFDAENKLLLLDSVQTSLIPVFYAAEEYLIGGAVEEQPLDDNITDAVAGAAEEDEDAALAYLVQAGTQIIDGTEFDGSDIEELDSWLVSEWLNGLDSLQDAFADPEVIEEDDD</sequence>
<accession>A0A3A6Q546</accession>
<dbReference type="RefSeq" id="WP_120103654.1">
    <property type="nucleotide sequence ID" value="NZ_QKNY01000018.1"/>
</dbReference>
<dbReference type="Proteomes" id="UP000276588">
    <property type="component" value="Unassembled WGS sequence"/>
</dbReference>
<proteinExistence type="predicted"/>
<gene>
    <name evidence="1" type="ORF">DM826_11945</name>
</gene>
<reference evidence="1 2" key="1">
    <citation type="submission" date="2018-06" db="EMBL/GenBank/DDBJ databases">
        <title>Halonotius sp. F13-13 a new haloarchaeeon isolated from a solar saltern from Isla Cristina, Huelva, Spain.</title>
        <authorList>
            <person name="Duran-Viseras A."/>
            <person name="Sanchez-Porro C."/>
            <person name="Ventosa A."/>
        </authorList>
    </citation>
    <scope>NUCLEOTIDE SEQUENCE [LARGE SCALE GENOMIC DNA]</scope>
    <source>
        <strain evidence="1 2">F13-13</strain>
    </source>
</reference>
<dbReference type="OrthoDB" id="145435at2157"/>
<organism evidence="1 2">
    <name type="scientific">Halonotius aquaticus</name>
    <dbReference type="NCBI Taxonomy" id="2216978"/>
    <lineage>
        <taxon>Archaea</taxon>
        <taxon>Methanobacteriati</taxon>
        <taxon>Methanobacteriota</taxon>
        <taxon>Stenosarchaea group</taxon>
        <taxon>Halobacteria</taxon>
        <taxon>Halobacteriales</taxon>
        <taxon>Haloferacaceae</taxon>
        <taxon>Halonotius</taxon>
    </lineage>
</organism>
<protein>
    <submittedName>
        <fullName evidence="1">DUF2150 domain-containing protein</fullName>
    </submittedName>
</protein>
<dbReference type="Pfam" id="PF09920">
    <property type="entry name" value="DUF2150"/>
    <property type="match status" value="1"/>
</dbReference>
<name>A0A3A6Q546_9EURY</name>
<dbReference type="AlphaFoldDB" id="A0A3A6Q546"/>
<dbReference type="EMBL" id="QKNY01000018">
    <property type="protein sequence ID" value="RJX42345.1"/>
    <property type="molecule type" value="Genomic_DNA"/>
</dbReference>
<evidence type="ECO:0000313" key="2">
    <source>
        <dbReference type="Proteomes" id="UP000276588"/>
    </source>
</evidence>